<evidence type="ECO:0000256" key="3">
    <source>
        <dbReference type="ARBA" id="ARBA00022825"/>
    </source>
</evidence>
<accession>A0A1B6MSG9</accession>
<gene>
    <name evidence="7" type="ORF">g.9068</name>
</gene>
<feature type="non-terminal residue" evidence="7">
    <location>
        <position position="1"/>
    </location>
</feature>
<dbReference type="SMART" id="SM00020">
    <property type="entry name" value="Tryp_SPc"/>
    <property type="match status" value="1"/>
</dbReference>
<dbReference type="GO" id="GO:0004252">
    <property type="term" value="F:serine-type endopeptidase activity"/>
    <property type="evidence" value="ECO:0007669"/>
    <property type="project" value="InterPro"/>
</dbReference>
<dbReference type="InterPro" id="IPR009003">
    <property type="entry name" value="Peptidase_S1_PA"/>
</dbReference>
<sequence length="279" mass="30776">PRPRQNMVSKLIFLVVTGMYTSEGISSGRLLGSKPSLFQTSRGLGMYDGTPTTIQKHPYLVAVCLNNYFTCAGTIVSNSWVVTIPQCGGSMNVTEVSVLAGSQDTQVGKRYPARRLEVHPRYGQGDVFDYEFLCVKVVGRFHWGTKIRPVQLPRADPQVNSTMIVCGWGSDGSAAGEDNSKQQLLQGEMEWVDKDICREWWSYRNWSDSMACAYNGGNTTLCDGDWADPFVAKGVFYGMFLFFKPESECSPGALPVLIADVATGASWIKQVTGAKYKDE</sequence>
<feature type="chain" id="PRO_5008588430" description="Peptidase S1 domain-containing protein" evidence="5">
    <location>
        <begin position="25"/>
        <end position="279"/>
    </location>
</feature>
<keyword evidence="1" id="KW-0645">Protease</keyword>
<dbReference type="SUPFAM" id="SSF50494">
    <property type="entry name" value="Trypsin-like serine proteases"/>
    <property type="match status" value="1"/>
</dbReference>
<protein>
    <recommendedName>
        <fullName evidence="6">Peptidase S1 domain-containing protein</fullName>
    </recommendedName>
</protein>
<feature type="domain" description="Peptidase S1" evidence="6">
    <location>
        <begin position="46"/>
        <end position="273"/>
    </location>
</feature>
<organism evidence="7">
    <name type="scientific">Graphocephala atropunctata</name>
    <dbReference type="NCBI Taxonomy" id="36148"/>
    <lineage>
        <taxon>Eukaryota</taxon>
        <taxon>Metazoa</taxon>
        <taxon>Ecdysozoa</taxon>
        <taxon>Arthropoda</taxon>
        <taxon>Hexapoda</taxon>
        <taxon>Insecta</taxon>
        <taxon>Pterygota</taxon>
        <taxon>Neoptera</taxon>
        <taxon>Paraneoptera</taxon>
        <taxon>Hemiptera</taxon>
        <taxon>Auchenorrhyncha</taxon>
        <taxon>Membracoidea</taxon>
        <taxon>Cicadellidae</taxon>
        <taxon>Cicadellinae</taxon>
        <taxon>Cicadellini</taxon>
        <taxon>Graphocephala</taxon>
    </lineage>
</organism>
<dbReference type="InterPro" id="IPR050430">
    <property type="entry name" value="Peptidase_S1"/>
</dbReference>
<dbReference type="EMBL" id="GEBQ01001103">
    <property type="protein sequence ID" value="JAT38874.1"/>
    <property type="molecule type" value="Transcribed_RNA"/>
</dbReference>
<keyword evidence="2" id="KW-0378">Hydrolase</keyword>
<name>A0A1B6MSG9_9HEMI</name>
<evidence type="ECO:0000256" key="2">
    <source>
        <dbReference type="ARBA" id="ARBA00022801"/>
    </source>
</evidence>
<dbReference type="Gene3D" id="2.40.10.10">
    <property type="entry name" value="Trypsin-like serine proteases"/>
    <property type="match status" value="2"/>
</dbReference>
<evidence type="ECO:0000256" key="4">
    <source>
        <dbReference type="ARBA" id="ARBA00023157"/>
    </source>
</evidence>
<dbReference type="InterPro" id="IPR043504">
    <property type="entry name" value="Peptidase_S1_PA_chymotrypsin"/>
</dbReference>
<keyword evidence="4" id="KW-1015">Disulfide bond</keyword>
<dbReference type="Pfam" id="PF00089">
    <property type="entry name" value="Trypsin"/>
    <property type="match status" value="1"/>
</dbReference>
<evidence type="ECO:0000313" key="7">
    <source>
        <dbReference type="EMBL" id="JAT38874.1"/>
    </source>
</evidence>
<dbReference type="GO" id="GO:0006508">
    <property type="term" value="P:proteolysis"/>
    <property type="evidence" value="ECO:0007669"/>
    <property type="project" value="UniProtKB-KW"/>
</dbReference>
<feature type="signal peptide" evidence="5">
    <location>
        <begin position="1"/>
        <end position="24"/>
    </location>
</feature>
<keyword evidence="5" id="KW-0732">Signal</keyword>
<dbReference type="PANTHER" id="PTHR24276:SF96">
    <property type="entry name" value="PEPTIDASE S1 DOMAIN-CONTAINING PROTEIN"/>
    <property type="match status" value="1"/>
</dbReference>
<dbReference type="PANTHER" id="PTHR24276">
    <property type="entry name" value="POLYSERASE-RELATED"/>
    <property type="match status" value="1"/>
</dbReference>
<reference evidence="7" key="1">
    <citation type="submission" date="2015-11" db="EMBL/GenBank/DDBJ databases">
        <title>De novo transcriptome assembly of four potential Pierce s Disease insect vectors from Arizona vineyards.</title>
        <authorList>
            <person name="Tassone E.E."/>
        </authorList>
    </citation>
    <scope>NUCLEOTIDE SEQUENCE</scope>
</reference>
<dbReference type="PROSITE" id="PS50240">
    <property type="entry name" value="TRYPSIN_DOM"/>
    <property type="match status" value="1"/>
</dbReference>
<dbReference type="InterPro" id="IPR001254">
    <property type="entry name" value="Trypsin_dom"/>
</dbReference>
<dbReference type="AlphaFoldDB" id="A0A1B6MSG9"/>
<evidence type="ECO:0000256" key="5">
    <source>
        <dbReference type="SAM" id="SignalP"/>
    </source>
</evidence>
<evidence type="ECO:0000256" key="1">
    <source>
        <dbReference type="ARBA" id="ARBA00022670"/>
    </source>
</evidence>
<proteinExistence type="predicted"/>
<keyword evidence="3" id="KW-0720">Serine protease</keyword>
<evidence type="ECO:0000259" key="6">
    <source>
        <dbReference type="PROSITE" id="PS50240"/>
    </source>
</evidence>